<dbReference type="Gene3D" id="3.40.630.30">
    <property type="match status" value="1"/>
</dbReference>
<dbReference type="PROSITE" id="PS51186">
    <property type="entry name" value="GNAT"/>
    <property type="match status" value="1"/>
</dbReference>
<accession>A0A653A9U3</accession>
<dbReference type="InterPro" id="IPR052729">
    <property type="entry name" value="Acyl/Acetyltrans_Enzymes"/>
</dbReference>
<feature type="domain" description="N-acetyltransferase" evidence="1">
    <location>
        <begin position="34"/>
        <end position="174"/>
    </location>
</feature>
<evidence type="ECO:0000259" key="1">
    <source>
        <dbReference type="PROSITE" id="PS51186"/>
    </source>
</evidence>
<dbReference type="InterPro" id="IPR016181">
    <property type="entry name" value="Acyl_CoA_acyltransferase"/>
</dbReference>
<evidence type="ECO:0000313" key="2">
    <source>
        <dbReference type="EMBL" id="VBB44422.1"/>
    </source>
</evidence>
<dbReference type="CDD" id="cd04301">
    <property type="entry name" value="NAT_SF"/>
    <property type="match status" value="1"/>
</dbReference>
<dbReference type="Pfam" id="PF18014">
    <property type="entry name" value="Acetyltransf_18"/>
    <property type="match status" value="1"/>
</dbReference>
<dbReference type="PANTHER" id="PTHR47237">
    <property type="entry name" value="SLL0310 PROTEIN"/>
    <property type="match status" value="1"/>
</dbReference>
<dbReference type="Gene3D" id="3.40.630.90">
    <property type="match status" value="1"/>
</dbReference>
<sequence length="307" mass="34204">MFHEGVPEGSLPFGKKFFRSITGSRRGNMSREKIAIRRMEGDEVELALEWAAQEGWNPGLYDAECFYAADPRGFFMAEIDGEPAGCISAVAYDENFAFAGFFIVREDVRHLGIGMMLTRKAMEYLGDRTVGGDGVVGMLPKYEQIGFRIAHQNARYEGVGASSGRPLSDLRELPFSELERYDRRFFPASRTAFLERWITRPGTRGCAATVDGRVAGYGVIRPCRVGFKIGPLFADAPQVAEDLFRSLTGFAAGEKFFLDIPVCNPFARELAERHAMQKVFETARIYKGDAPRLPLEGIYGITSFELG</sequence>
<organism evidence="2">
    <name type="scientific">Uncultured Desulfatiglans sp</name>
    <dbReference type="NCBI Taxonomy" id="1748965"/>
    <lineage>
        <taxon>Bacteria</taxon>
        <taxon>Pseudomonadati</taxon>
        <taxon>Thermodesulfobacteriota</taxon>
        <taxon>Desulfobacteria</taxon>
        <taxon>Desulfatiglandales</taxon>
        <taxon>Desulfatiglandaceae</taxon>
        <taxon>Desulfatiglans</taxon>
        <taxon>environmental samples</taxon>
    </lineage>
</organism>
<dbReference type="GO" id="GO:0016747">
    <property type="term" value="F:acyltransferase activity, transferring groups other than amino-acyl groups"/>
    <property type="evidence" value="ECO:0007669"/>
    <property type="project" value="InterPro"/>
</dbReference>
<dbReference type="SUPFAM" id="SSF55729">
    <property type="entry name" value="Acyl-CoA N-acyltransferases (Nat)"/>
    <property type="match status" value="1"/>
</dbReference>
<gene>
    <name evidence="2" type="ORF">TRIP_B330528</name>
</gene>
<dbReference type="PANTHER" id="PTHR47237:SF1">
    <property type="entry name" value="SLL0310 PROTEIN"/>
    <property type="match status" value="1"/>
</dbReference>
<dbReference type="AlphaFoldDB" id="A0A653A9U3"/>
<reference evidence="2" key="1">
    <citation type="submission" date="2018-07" db="EMBL/GenBank/DDBJ databases">
        <authorList>
            <consortium name="Genoscope - CEA"/>
            <person name="William W."/>
        </authorList>
    </citation>
    <scope>NUCLEOTIDE SEQUENCE</scope>
    <source>
        <strain evidence="2">IK1</strain>
    </source>
</reference>
<keyword evidence="2" id="KW-0808">Transferase</keyword>
<name>A0A653A9U3_UNCDX</name>
<dbReference type="InterPro" id="IPR041496">
    <property type="entry name" value="YitH/HolE_GNAT"/>
</dbReference>
<protein>
    <submittedName>
        <fullName evidence="2">GCN5-related N-acetyltransferase</fullName>
    </submittedName>
</protein>
<proteinExistence type="predicted"/>
<dbReference type="InterPro" id="IPR000182">
    <property type="entry name" value="GNAT_dom"/>
</dbReference>
<dbReference type="Pfam" id="PF00583">
    <property type="entry name" value="Acetyltransf_1"/>
    <property type="match status" value="1"/>
</dbReference>
<dbReference type="EMBL" id="UPXX01000027">
    <property type="protein sequence ID" value="VBB44422.1"/>
    <property type="molecule type" value="Genomic_DNA"/>
</dbReference>